<keyword evidence="5 9" id="KW-0999">Mitochondrion inner membrane</keyword>
<evidence type="ECO:0000256" key="1">
    <source>
        <dbReference type="ARBA" id="ARBA00004443"/>
    </source>
</evidence>
<dbReference type="SUPFAM" id="SSF81524">
    <property type="entry name" value="14 kDa protein of cytochrome bc1 complex (Ubiquinol-cytochrome c reductase)"/>
    <property type="match status" value="1"/>
</dbReference>
<dbReference type="GO" id="GO:0005743">
    <property type="term" value="C:mitochondrial inner membrane"/>
    <property type="evidence" value="ECO:0007669"/>
    <property type="project" value="UniProtKB-SubCell"/>
</dbReference>
<gene>
    <name evidence="10" type="ORF">FA09DRAFT_293188</name>
</gene>
<evidence type="ECO:0000313" key="10">
    <source>
        <dbReference type="EMBL" id="PWO00740.1"/>
    </source>
</evidence>
<evidence type="ECO:0000256" key="2">
    <source>
        <dbReference type="ARBA" id="ARBA00008554"/>
    </source>
</evidence>
<dbReference type="PANTHER" id="PTHR12022:SF0">
    <property type="entry name" value="CYTOCHROME B-C1 COMPLEX SUBUNIT 7"/>
    <property type="match status" value="1"/>
</dbReference>
<dbReference type="RefSeq" id="XP_025601018.1">
    <property type="nucleotide sequence ID" value="XM_025740039.1"/>
</dbReference>
<dbReference type="Gene3D" id="1.10.1090.10">
    <property type="entry name" value="Cytochrome b-c1 complex subunit 7"/>
    <property type="match status" value="1"/>
</dbReference>
<evidence type="ECO:0000256" key="9">
    <source>
        <dbReference type="PIRNR" id="PIRNR000022"/>
    </source>
</evidence>
<evidence type="ECO:0000256" key="8">
    <source>
        <dbReference type="ARBA" id="ARBA00023136"/>
    </source>
</evidence>
<proteinExistence type="inferred from homology"/>
<dbReference type="PANTHER" id="PTHR12022">
    <property type="entry name" value="UBIQUINOL-CYTOCHROME C REDUCTASE COMPLEX 14 KD PROTEIN"/>
    <property type="match status" value="1"/>
</dbReference>
<evidence type="ECO:0000256" key="6">
    <source>
        <dbReference type="ARBA" id="ARBA00022982"/>
    </source>
</evidence>
<accession>A0A316ZGY5</accession>
<keyword evidence="7 9" id="KW-0496">Mitochondrion</keyword>
<keyword evidence="8 9" id="KW-0472">Membrane</keyword>
<protein>
    <recommendedName>
        <fullName evidence="9">Cytochrome b-c1 complex subunit 7</fullName>
    </recommendedName>
</protein>
<dbReference type="GO" id="GO:0006122">
    <property type="term" value="P:mitochondrial electron transport, ubiquinol to cytochrome c"/>
    <property type="evidence" value="ECO:0007669"/>
    <property type="project" value="InterPro"/>
</dbReference>
<keyword evidence="11" id="KW-1185">Reference proteome</keyword>
<dbReference type="InterPro" id="IPR003197">
    <property type="entry name" value="QCR7"/>
</dbReference>
<reference evidence="10 11" key="1">
    <citation type="journal article" date="2018" name="Mol. Biol. Evol.">
        <title>Broad Genomic Sampling Reveals a Smut Pathogenic Ancestry of the Fungal Clade Ustilaginomycotina.</title>
        <authorList>
            <person name="Kijpornyongpan T."/>
            <person name="Mondo S.J."/>
            <person name="Barry K."/>
            <person name="Sandor L."/>
            <person name="Lee J."/>
            <person name="Lipzen A."/>
            <person name="Pangilinan J."/>
            <person name="LaButti K."/>
            <person name="Hainaut M."/>
            <person name="Henrissat B."/>
            <person name="Grigoriev I.V."/>
            <person name="Spatafora J.W."/>
            <person name="Aime M.C."/>
        </authorList>
    </citation>
    <scope>NUCLEOTIDE SEQUENCE [LARGE SCALE GENOMIC DNA]</scope>
    <source>
        <strain evidence="10 11">MCA 4186</strain>
    </source>
</reference>
<comment type="subcellular location">
    <subcellularLocation>
        <location evidence="1">Mitochondrion inner membrane</location>
        <topology evidence="1">Peripheral membrane protein</topology>
        <orientation evidence="1">Matrix side</orientation>
    </subcellularLocation>
</comment>
<dbReference type="PIRSF" id="PIRSF000022">
    <property type="entry name" value="Bc1_14K"/>
    <property type="match status" value="1"/>
</dbReference>
<evidence type="ECO:0000256" key="7">
    <source>
        <dbReference type="ARBA" id="ARBA00023128"/>
    </source>
</evidence>
<dbReference type="Pfam" id="PF02271">
    <property type="entry name" value="UCR_14kD"/>
    <property type="match status" value="1"/>
</dbReference>
<keyword evidence="6 9" id="KW-0249">Electron transport</keyword>
<comment type="similarity">
    <text evidence="2 9">Belongs to the UQCRB/QCR7 family.</text>
</comment>
<evidence type="ECO:0000256" key="5">
    <source>
        <dbReference type="ARBA" id="ARBA00022792"/>
    </source>
</evidence>
<dbReference type="AlphaFoldDB" id="A0A316ZGY5"/>
<dbReference type="Proteomes" id="UP000245946">
    <property type="component" value="Unassembled WGS sequence"/>
</dbReference>
<dbReference type="STRING" id="58919.A0A316ZGY5"/>
<evidence type="ECO:0000256" key="4">
    <source>
        <dbReference type="ARBA" id="ARBA00022660"/>
    </source>
</evidence>
<name>A0A316ZGY5_9BASI</name>
<dbReference type="FunFam" id="1.10.1090.10:FF:000001">
    <property type="entry name" value="Cytochrome b-c1 complex subunit 7"/>
    <property type="match status" value="1"/>
</dbReference>
<keyword evidence="3 9" id="KW-0813">Transport</keyword>
<dbReference type="EMBL" id="KZ819284">
    <property type="protein sequence ID" value="PWO00740.1"/>
    <property type="molecule type" value="Genomic_DNA"/>
</dbReference>
<sequence length="126" mass="14543">MAPLDGFSLFRFIKSSPNLLRSLQPISNAYANAAGHRKVGLKYDDLIIEEDGKVQKALSRLSERESYDRAARLRAAFQYSVLHRDAPKEQWLSAEDDKRYLTPKIEEIESQEKERSDWDTVKVSKN</sequence>
<evidence type="ECO:0000256" key="3">
    <source>
        <dbReference type="ARBA" id="ARBA00022448"/>
    </source>
</evidence>
<evidence type="ECO:0000313" key="11">
    <source>
        <dbReference type="Proteomes" id="UP000245946"/>
    </source>
</evidence>
<dbReference type="GO" id="GO:0045275">
    <property type="term" value="C:respiratory chain complex III"/>
    <property type="evidence" value="ECO:0007669"/>
    <property type="project" value="InterPro"/>
</dbReference>
<keyword evidence="4 9" id="KW-0679">Respiratory chain</keyword>
<dbReference type="OrthoDB" id="425749at2759"/>
<organism evidence="10 11">
    <name type="scientific">Tilletiopsis washingtonensis</name>
    <dbReference type="NCBI Taxonomy" id="58919"/>
    <lineage>
        <taxon>Eukaryota</taxon>
        <taxon>Fungi</taxon>
        <taxon>Dikarya</taxon>
        <taxon>Basidiomycota</taxon>
        <taxon>Ustilaginomycotina</taxon>
        <taxon>Exobasidiomycetes</taxon>
        <taxon>Entylomatales</taxon>
        <taxon>Entylomatales incertae sedis</taxon>
        <taxon>Tilletiopsis</taxon>
    </lineage>
</organism>
<comment type="function">
    <text evidence="9">Component of the ubiquinol-cytochrome c oxidoreductase, a multisubunit transmembrane complex that is part of the mitochondrial electron transport chain which drives oxidative phosphorylation.</text>
</comment>
<dbReference type="GeneID" id="37267585"/>
<dbReference type="InterPro" id="IPR036544">
    <property type="entry name" value="QCR7_sf"/>
</dbReference>